<evidence type="ECO:0000313" key="2">
    <source>
        <dbReference type="EMBL" id="KNE90077.1"/>
    </source>
</evidence>
<feature type="compositionally biased region" description="Polar residues" evidence="1">
    <location>
        <begin position="349"/>
        <end position="375"/>
    </location>
</feature>
<protein>
    <recommendedName>
        <fullName evidence="4">CCHC-type domain-containing protein</fullName>
    </recommendedName>
</protein>
<dbReference type="STRING" id="1165861.A0A0L0USN3"/>
<gene>
    <name evidence="2" type="ORF">PSTG_16482</name>
</gene>
<feature type="compositionally biased region" description="Basic and acidic residues" evidence="1">
    <location>
        <begin position="376"/>
        <end position="386"/>
    </location>
</feature>
<name>A0A0L0USN3_9BASI</name>
<evidence type="ECO:0000313" key="3">
    <source>
        <dbReference type="Proteomes" id="UP000054564"/>
    </source>
</evidence>
<sequence>MSGLPFSVDMEGGFESTTPSRHGPYASTSQTQQPNFNLQPPPLRKTRTDFFGKHRDMLDQEQMDDDTPKQHNTPRRAEDPFDNLGNQSPKRPNREPPQGPPAGYGLHNIGSPDEISERKPKIIKEPGLFYDREHFKKFLGRFERTALAFKASDYDKALQIGWFIRSEELKVQLEAMDGYDEYDWTTLRKSMVDSWGELDNTILYTNQDLAQVTKDCIKNGGLKNIRKEEASQLFLSAFPTESQKSIKRALVSKGKLPKRKDGSDQPRLWEDAIKEAEFEIRVEEGGCFSATNFAESNYQMQKSLDQQKGGSQRRDRMLEELPTSKSVDKQVADMAQDLATLKQQLRSVLPTRYNNSGATQQDYSRNNERPSTPGNDRSEFLRPRERPSTPLYESQICFYCHRESHYTSRCPDVFKDEELGLVRREGKDWYLPNGQHIPWIPTRPIRSVVAAASADPKIMEAAEKLAKSRKVAFTGIPRPQTPPAFKTSAQLVDWEPPQLGAENFLKNQAITRADAQKGRRNMRIQEPEDDVELLQCQTVGS</sequence>
<organism evidence="2 3">
    <name type="scientific">Puccinia striiformis f. sp. tritici PST-78</name>
    <dbReference type="NCBI Taxonomy" id="1165861"/>
    <lineage>
        <taxon>Eukaryota</taxon>
        <taxon>Fungi</taxon>
        <taxon>Dikarya</taxon>
        <taxon>Basidiomycota</taxon>
        <taxon>Pucciniomycotina</taxon>
        <taxon>Pucciniomycetes</taxon>
        <taxon>Pucciniales</taxon>
        <taxon>Pucciniaceae</taxon>
        <taxon>Puccinia</taxon>
    </lineage>
</organism>
<feature type="region of interest" description="Disordered" evidence="1">
    <location>
        <begin position="349"/>
        <end position="386"/>
    </location>
</feature>
<evidence type="ECO:0000256" key="1">
    <source>
        <dbReference type="SAM" id="MobiDB-lite"/>
    </source>
</evidence>
<feature type="region of interest" description="Disordered" evidence="1">
    <location>
        <begin position="1"/>
        <end position="118"/>
    </location>
</feature>
<proteinExistence type="predicted"/>
<evidence type="ECO:0008006" key="4">
    <source>
        <dbReference type="Google" id="ProtNLM"/>
    </source>
</evidence>
<dbReference type="AlphaFoldDB" id="A0A0L0USN3"/>
<dbReference type="PANTHER" id="PTHR33246">
    <property type="entry name" value="CCHC-TYPE DOMAIN-CONTAINING PROTEIN"/>
    <property type="match status" value="1"/>
</dbReference>
<keyword evidence="3" id="KW-1185">Reference proteome</keyword>
<feature type="compositionally biased region" description="Basic and acidic residues" evidence="1">
    <location>
        <begin position="46"/>
        <end position="58"/>
    </location>
</feature>
<dbReference type="Proteomes" id="UP000054564">
    <property type="component" value="Unassembled WGS sequence"/>
</dbReference>
<reference evidence="3" key="1">
    <citation type="submission" date="2014-03" db="EMBL/GenBank/DDBJ databases">
        <title>The Genome Sequence of Puccinia striiformis f. sp. tritici PST-78.</title>
        <authorList>
            <consortium name="The Broad Institute Genome Sequencing Platform"/>
            <person name="Cuomo C."/>
            <person name="Hulbert S."/>
            <person name="Chen X."/>
            <person name="Walker B."/>
            <person name="Young S.K."/>
            <person name="Zeng Q."/>
            <person name="Gargeya S."/>
            <person name="Fitzgerald M."/>
            <person name="Haas B."/>
            <person name="Abouelleil A."/>
            <person name="Alvarado L."/>
            <person name="Arachchi H.M."/>
            <person name="Berlin A.M."/>
            <person name="Chapman S.B."/>
            <person name="Goldberg J."/>
            <person name="Griggs A."/>
            <person name="Gujja S."/>
            <person name="Hansen M."/>
            <person name="Howarth C."/>
            <person name="Imamovic A."/>
            <person name="Larimer J."/>
            <person name="McCowan C."/>
            <person name="Montmayeur A."/>
            <person name="Murphy C."/>
            <person name="Neiman D."/>
            <person name="Pearson M."/>
            <person name="Priest M."/>
            <person name="Roberts A."/>
            <person name="Saif S."/>
            <person name="Shea T."/>
            <person name="Sisk P."/>
            <person name="Sykes S."/>
            <person name="Wortman J."/>
            <person name="Nusbaum C."/>
            <person name="Birren B."/>
        </authorList>
    </citation>
    <scope>NUCLEOTIDE SEQUENCE [LARGE SCALE GENOMIC DNA]</scope>
    <source>
        <strain evidence="3">race PST-78</strain>
    </source>
</reference>
<accession>A0A0L0USN3</accession>
<feature type="region of interest" description="Disordered" evidence="1">
    <location>
        <begin position="512"/>
        <end position="541"/>
    </location>
</feature>
<comment type="caution">
    <text evidence="2">The sequence shown here is derived from an EMBL/GenBank/DDBJ whole genome shotgun (WGS) entry which is preliminary data.</text>
</comment>
<dbReference type="EMBL" id="AJIL01000278">
    <property type="protein sequence ID" value="KNE90077.1"/>
    <property type="molecule type" value="Genomic_DNA"/>
</dbReference>
<dbReference type="PANTHER" id="PTHR33246:SF51">
    <property type="entry name" value="MYB_SANT-LIKE DOMAIN-CONTAINING PROTEIN"/>
    <property type="match status" value="1"/>
</dbReference>